<dbReference type="OrthoDB" id="3753885at2759"/>
<evidence type="ECO:0000256" key="2">
    <source>
        <dbReference type="SAM" id="Phobius"/>
    </source>
</evidence>
<protein>
    <submittedName>
        <fullName evidence="3">Uncharacterized protein</fullName>
    </submittedName>
</protein>
<organism evidence="3 4">
    <name type="scientific">Setomelanomma holmii</name>
    <dbReference type="NCBI Taxonomy" id="210430"/>
    <lineage>
        <taxon>Eukaryota</taxon>
        <taxon>Fungi</taxon>
        <taxon>Dikarya</taxon>
        <taxon>Ascomycota</taxon>
        <taxon>Pezizomycotina</taxon>
        <taxon>Dothideomycetes</taxon>
        <taxon>Pleosporomycetidae</taxon>
        <taxon>Pleosporales</taxon>
        <taxon>Pleosporineae</taxon>
        <taxon>Phaeosphaeriaceae</taxon>
        <taxon>Setomelanomma</taxon>
    </lineage>
</organism>
<proteinExistence type="predicted"/>
<evidence type="ECO:0000256" key="1">
    <source>
        <dbReference type="SAM" id="MobiDB-lite"/>
    </source>
</evidence>
<feature type="region of interest" description="Disordered" evidence="1">
    <location>
        <begin position="1"/>
        <end position="27"/>
    </location>
</feature>
<dbReference type="EMBL" id="ML978168">
    <property type="protein sequence ID" value="KAF2033123.1"/>
    <property type="molecule type" value="Genomic_DNA"/>
</dbReference>
<evidence type="ECO:0000313" key="4">
    <source>
        <dbReference type="Proteomes" id="UP000799777"/>
    </source>
</evidence>
<reference evidence="3" key="1">
    <citation type="journal article" date="2020" name="Stud. Mycol.">
        <title>101 Dothideomycetes genomes: a test case for predicting lifestyles and emergence of pathogens.</title>
        <authorList>
            <person name="Haridas S."/>
            <person name="Albert R."/>
            <person name="Binder M."/>
            <person name="Bloem J."/>
            <person name="Labutti K."/>
            <person name="Salamov A."/>
            <person name="Andreopoulos B."/>
            <person name="Baker S."/>
            <person name="Barry K."/>
            <person name="Bills G."/>
            <person name="Bluhm B."/>
            <person name="Cannon C."/>
            <person name="Castanera R."/>
            <person name="Culley D."/>
            <person name="Daum C."/>
            <person name="Ezra D."/>
            <person name="Gonzalez J."/>
            <person name="Henrissat B."/>
            <person name="Kuo A."/>
            <person name="Liang C."/>
            <person name="Lipzen A."/>
            <person name="Lutzoni F."/>
            <person name="Magnuson J."/>
            <person name="Mondo S."/>
            <person name="Nolan M."/>
            <person name="Ohm R."/>
            <person name="Pangilinan J."/>
            <person name="Park H.-J."/>
            <person name="Ramirez L."/>
            <person name="Alfaro M."/>
            <person name="Sun H."/>
            <person name="Tritt A."/>
            <person name="Yoshinaga Y."/>
            <person name="Zwiers L.-H."/>
            <person name="Turgeon B."/>
            <person name="Goodwin S."/>
            <person name="Spatafora J."/>
            <person name="Crous P."/>
            <person name="Grigoriev I."/>
        </authorList>
    </citation>
    <scope>NUCLEOTIDE SEQUENCE</scope>
    <source>
        <strain evidence="3">CBS 110217</strain>
    </source>
</reference>
<dbReference type="AlphaFoldDB" id="A0A9P4LPF7"/>
<keyword evidence="2" id="KW-0472">Membrane</keyword>
<dbReference type="Proteomes" id="UP000799777">
    <property type="component" value="Unassembled WGS sequence"/>
</dbReference>
<accession>A0A9P4LPF7</accession>
<gene>
    <name evidence="3" type="ORF">EK21DRAFT_86558</name>
</gene>
<keyword evidence="2" id="KW-0812">Transmembrane</keyword>
<evidence type="ECO:0000313" key="3">
    <source>
        <dbReference type="EMBL" id="KAF2033123.1"/>
    </source>
</evidence>
<name>A0A9P4LPF7_9PLEO</name>
<keyword evidence="4" id="KW-1185">Reference proteome</keyword>
<feature type="transmembrane region" description="Helical" evidence="2">
    <location>
        <begin position="78"/>
        <end position="98"/>
    </location>
</feature>
<comment type="caution">
    <text evidence="3">The sequence shown here is derived from an EMBL/GenBank/DDBJ whole genome shotgun (WGS) entry which is preliminary data.</text>
</comment>
<sequence length="137" mass="16011">MSLRTPLADSKTSQLEPRRGFFQPPVEPDTPFDEIPIMFSFRSTLPFPWNILALLGALSPIALSLSYGLYAYTKEGMYFWAFCGYCVLVIVATTVRFMRAWPKYFEEERYEAEIARLEARFFSTFDIDPRSAPRRRR</sequence>
<keyword evidence="2" id="KW-1133">Transmembrane helix</keyword>
<feature type="transmembrane region" description="Helical" evidence="2">
    <location>
        <begin position="47"/>
        <end position="72"/>
    </location>
</feature>